<dbReference type="RefSeq" id="WP_007281495.1">
    <property type="nucleotide sequence ID" value="NZ_ABCK01000070.1"/>
</dbReference>
<keyword evidence="1" id="KW-0732">Signal</keyword>
<dbReference type="PROSITE" id="PS51257">
    <property type="entry name" value="PROKAR_LIPOPROTEIN"/>
    <property type="match status" value="1"/>
</dbReference>
<dbReference type="Proteomes" id="UP000004947">
    <property type="component" value="Unassembled WGS sequence"/>
</dbReference>
<dbReference type="EMBL" id="ABCK01000070">
    <property type="protein sequence ID" value="EDM24671.1"/>
    <property type="molecule type" value="Genomic_DNA"/>
</dbReference>
<evidence type="ECO:0008006" key="4">
    <source>
        <dbReference type="Google" id="ProtNLM"/>
    </source>
</evidence>
<name>A6DUL3_9BACT</name>
<keyword evidence="3" id="KW-1185">Reference proteome</keyword>
<feature type="signal peptide" evidence="1">
    <location>
        <begin position="1"/>
        <end position="19"/>
    </location>
</feature>
<dbReference type="AlphaFoldDB" id="A6DUL3"/>
<proteinExistence type="predicted"/>
<reference evidence="2 3" key="1">
    <citation type="journal article" date="2010" name="J. Bacteriol.">
        <title>Genome sequence of Lentisphaera araneosa HTCC2155T, the type species of the order Lentisphaerales in the phylum Lentisphaerae.</title>
        <authorList>
            <person name="Thrash J.C."/>
            <person name="Cho J.C."/>
            <person name="Vergin K.L."/>
            <person name="Morris R.M."/>
            <person name="Giovannoni S.J."/>
        </authorList>
    </citation>
    <scope>NUCLEOTIDE SEQUENCE [LARGE SCALE GENOMIC DNA]</scope>
    <source>
        <strain evidence="2 3">HTCC2155</strain>
    </source>
</reference>
<organism evidence="2 3">
    <name type="scientific">Lentisphaera araneosa HTCC2155</name>
    <dbReference type="NCBI Taxonomy" id="313628"/>
    <lineage>
        <taxon>Bacteria</taxon>
        <taxon>Pseudomonadati</taxon>
        <taxon>Lentisphaerota</taxon>
        <taxon>Lentisphaeria</taxon>
        <taxon>Lentisphaerales</taxon>
        <taxon>Lentisphaeraceae</taxon>
        <taxon>Lentisphaera</taxon>
    </lineage>
</organism>
<protein>
    <recommendedName>
        <fullName evidence="4">Lipoprotein</fullName>
    </recommendedName>
</protein>
<evidence type="ECO:0000313" key="2">
    <source>
        <dbReference type="EMBL" id="EDM24671.1"/>
    </source>
</evidence>
<sequence>MKKLILTLCVVFLSSCCTTNEFIDSEITDANENYKQVSAKTPIYIENETQECDKKIRDWTVRVNEHGRDHSKKFMTRLTNFWDRESQKLADLSHCD</sequence>
<comment type="caution">
    <text evidence="2">The sequence shown here is derived from an EMBL/GenBank/DDBJ whole genome shotgun (WGS) entry which is preliminary data.</text>
</comment>
<dbReference type="STRING" id="313628.LNTAR_03864"/>
<evidence type="ECO:0000313" key="3">
    <source>
        <dbReference type="Proteomes" id="UP000004947"/>
    </source>
</evidence>
<evidence type="ECO:0000256" key="1">
    <source>
        <dbReference type="SAM" id="SignalP"/>
    </source>
</evidence>
<gene>
    <name evidence="2" type="ORF">LNTAR_03864</name>
</gene>
<feature type="chain" id="PRO_5002691497" description="Lipoprotein" evidence="1">
    <location>
        <begin position="20"/>
        <end position="96"/>
    </location>
</feature>
<accession>A6DUL3</accession>